<evidence type="ECO:0000313" key="2">
    <source>
        <dbReference type="EMBL" id="WZU62951.1"/>
    </source>
</evidence>
<dbReference type="Proteomes" id="UP001451782">
    <property type="component" value="Chromosome"/>
</dbReference>
<evidence type="ECO:0000313" key="3">
    <source>
        <dbReference type="Proteomes" id="UP001451782"/>
    </source>
</evidence>
<dbReference type="CDD" id="cd06578">
    <property type="entry name" value="HemD"/>
    <property type="match status" value="1"/>
</dbReference>
<evidence type="ECO:0000259" key="1">
    <source>
        <dbReference type="Pfam" id="PF02602"/>
    </source>
</evidence>
<dbReference type="InterPro" id="IPR036108">
    <property type="entry name" value="4pyrrol_syn_uPrphyn_synt_sf"/>
</dbReference>
<protein>
    <submittedName>
        <fullName evidence="2">Uroporphyrinogen-III synthase</fullName>
        <ecNumber evidence="2">4.2.1.75</ecNumber>
    </submittedName>
</protein>
<accession>A0AAN0M7E3</accession>
<keyword evidence="2" id="KW-0456">Lyase</keyword>
<sequence>MTASLIITRSKAQSESFAGELAARWAGPLNIIISPLLEIIPLTPTIGAVDELILTSANGVEAAQRLNMPKGHRAWCVGDKTGELAKAAGFVPQVGPGDADGLVDMIIAIKPEGRLVHLRGKHARGAVTSRLRAAGVDCQDFITYDQQPQTLNKDARRALDGQKPVVFPLFSPRTATILREQGPFCAPVHVIALSRSVADAFGQEAAQQVRVADRPDMPAMLTATIDALHAHSGHTG</sequence>
<dbReference type="InterPro" id="IPR003754">
    <property type="entry name" value="4pyrrol_synth_uPrphyn_synth"/>
</dbReference>
<dbReference type="EC" id="4.2.1.75" evidence="2"/>
<keyword evidence="3" id="KW-1185">Reference proteome</keyword>
<dbReference type="RefSeq" id="WP_342069347.1">
    <property type="nucleotide sequence ID" value="NZ_CP151762.1"/>
</dbReference>
<dbReference type="GO" id="GO:0004852">
    <property type="term" value="F:uroporphyrinogen-III synthase activity"/>
    <property type="evidence" value="ECO:0007669"/>
    <property type="project" value="UniProtKB-EC"/>
</dbReference>
<dbReference type="Gene3D" id="3.40.50.10090">
    <property type="match status" value="2"/>
</dbReference>
<dbReference type="EMBL" id="CP151762">
    <property type="protein sequence ID" value="WZU62951.1"/>
    <property type="molecule type" value="Genomic_DNA"/>
</dbReference>
<dbReference type="KEGG" id="yag:AABB28_13915"/>
<organism evidence="2 3">
    <name type="scientific">Yoonia algicola</name>
    <dbReference type="NCBI Taxonomy" id="3137368"/>
    <lineage>
        <taxon>Bacteria</taxon>
        <taxon>Pseudomonadati</taxon>
        <taxon>Pseudomonadota</taxon>
        <taxon>Alphaproteobacteria</taxon>
        <taxon>Rhodobacterales</taxon>
        <taxon>Paracoccaceae</taxon>
        <taxon>Yoonia</taxon>
    </lineage>
</organism>
<dbReference type="Pfam" id="PF02602">
    <property type="entry name" value="HEM4"/>
    <property type="match status" value="1"/>
</dbReference>
<feature type="domain" description="Tetrapyrrole biosynthesis uroporphyrinogen III synthase" evidence="1">
    <location>
        <begin position="30"/>
        <end position="221"/>
    </location>
</feature>
<name>A0AAN0M7E3_9RHOB</name>
<dbReference type="AlphaFoldDB" id="A0AAN0M7E3"/>
<dbReference type="GO" id="GO:0033014">
    <property type="term" value="P:tetrapyrrole biosynthetic process"/>
    <property type="evidence" value="ECO:0007669"/>
    <property type="project" value="InterPro"/>
</dbReference>
<proteinExistence type="predicted"/>
<reference evidence="2 3" key="1">
    <citation type="submission" date="2024-04" db="EMBL/GenBank/DDBJ databases">
        <title>Phylogenomic analyses of a clade within the roseobacter group suggest taxonomic reassignments of species of the genera Aestuariivita, Citreicella, Loktanella, Nautella, Pelagibaca, Ruegeria, Thalassobius, Thiobacimonas and Tropicibacter, and the proposal o.</title>
        <authorList>
            <person name="Jeon C.O."/>
        </authorList>
    </citation>
    <scope>NUCLEOTIDE SEQUENCE [LARGE SCALE GENOMIC DNA]</scope>
    <source>
        <strain evidence="2 3">G8-12</strain>
    </source>
</reference>
<gene>
    <name evidence="2" type="ORF">AABB28_13915</name>
</gene>
<dbReference type="SUPFAM" id="SSF69618">
    <property type="entry name" value="HemD-like"/>
    <property type="match status" value="1"/>
</dbReference>